<dbReference type="STRING" id="300112.A0A4S2KU04"/>
<dbReference type="AlphaFoldDB" id="A0A4S2KU04"/>
<name>A0A4S2KU04_9HYME</name>
<evidence type="ECO:0000313" key="3">
    <source>
        <dbReference type="Proteomes" id="UP000310200"/>
    </source>
</evidence>
<dbReference type="PROSITE" id="PS50005">
    <property type="entry name" value="TPR"/>
    <property type="match status" value="1"/>
</dbReference>
<dbReference type="EMBL" id="QBLH01001638">
    <property type="protein sequence ID" value="TGZ51518.1"/>
    <property type="molecule type" value="Genomic_DNA"/>
</dbReference>
<organism evidence="2 3">
    <name type="scientific">Temnothorax longispinosus</name>
    <dbReference type="NCBI Taxonomy" id="300112"/>
    <lineage>
        <taxon>Eukaryota</taxon>
        <taxon>Metazoa</taxon>
        <taxon>Ecdysozoa</taxon>
        <taxon>Arthropoda</taxon>
        <taxon>Hexapoda</taxon>
        <taxon>Insecta</taxon>
        <taxon>Pterygota</taxon>
        <taxon>Neoptera</taxon>
        <taxon>Endopterygota</taxon>
        <taxon>Hymenoptera</taxon>
        <taxon>Apocrita</taxon>
        <taxon>Aculeata</taxon>
        <taxon>Formicoidea</taxon>
        <taxon>Formicidae</taxon>
        <taxon>Myrmicinae</taxon>
        <taxon>Temnothorax</taxon>
    </lineage>
</organism>
<protein>
    <submittedName>
        <fullName evidence="2">Uncharacterized protein</fullName>
    </submittedName>
</protein>
<comment type="caution">
    <text evidence="2">The sequence shown here is derived from an EMBL/GenBank/DDBJ whole genome shotgun (WGS) entry which is preliminary data.</text>
</comment>
<gene>
    <name evidence="2" type="ORF">DBV15_12734</name>
</gene>
<feature type="non-terminal residue" evidence="2">
    <location>
        <position position="1"/>
    </location>
</feature>
<dbReference type="PANTHER" id="PTHR23082">
    <property type="entry name" value="TRANSCRIPTION INITIATION FACTOR IIIC TFIIIC , POLYPEPTIDE 3-RELATED"/>
    <property type="match status" value="1"/>
</dbReference>
<dbReference type="InterPro" id="IPR019734">
    <property type="entry name" value="TPR_rpt"/>
</dbReference>
<dbReference type="InterPro" id="IPR039340">
    <property type="entry name" value="Tfc4/TFIIIC-102/Sfc4"/>
</dbReference>
<accession>A0A4S2KU04</accession>
<dbReference type="PANTHER" id="PTHR23082:SF0">
    <property type="entry name" value="GENERAL TRANSCRIPTION FACTOR 3C POLYPEPTIDE 3"/>
    <property type="match status" value="1"/>
</dbReference>
<dbReference type="Proteomes" id="UP000310200">
    <property type="component" value="Unassembled WGS sequence"/>
</dbReference>
<keyword evidence="3" id="KW-1185">Reference proteome</keyword>
<sequence>CETYCISVKRAKQRIIFHRSKSVEKSKYPRLFCAISENSSSVAPVIIEELDESAISSIDMDINEFVEDTSLIAYEEDRLTKQFLNGELTFSEYSSRMDQYPDIDLEMTESDASRRTIGFDHVAVQKIMEPKSHKANWIQCHLRKRRVLPKALKCLMGKANFWYGKGKIKLATQICMEIISLVPSADPQPFRMLAMIYQDDQPEKSLQYALIAAYLSPKNADEWIRLAILSEKSGDMKQAITCYSKAIQASPENISLYEERARLQRQIRK</sequence>
<feature type="non-terminal residue" evidence="2">
    <location>
        <position position="269"/>
    </location>
</feature>
<dbReference type="GO" id="GO:0000127">
    <property type="term" value="C:transcription factor TFIIIC complex"/>
    <property type="evidence" value="ECO:0007669"/>
    <property type="project" value="TreeGrafter"/>
</dbReference>
<feature type="repeat" description="TPR" evidence="1">
    <location>
        <begin position="220"/>
        <end position="253"/>
    </location>
</feature>
<dbReference type="Gene3D" id="1.25.40.10">
    <property type="entry name" value="Tetratricopeptide repeat domain"/>
    <property type="match status" value="1"/>
</dbReference>
<dbReference type="SUPFAM" id="SSF48452">
    <property type="entry name" value="TPR-like"/>
    <property type="match status" value="1"/>
</dbReference>
<reference evidence="2 3" key="1">
    <citation type="journal article" date="2019" name="Philos. Trans. R. Soc. Lond., B, Biol. Sci.">
        <title>Ant behaviour and brain gene expression of defending hosts depend on the ecological success of the intruding social parasite.</title>
        <authorList>
            <person name="Kaur R."/>
            <person name="Stoldt M."/>
            <person name="Jongepier E."/>
            <person name="Feldmeyer B."/>
            <person name="Menzel F."/>
            <person name="Bornberg-Bauer E."/>
            <person name="Foitzik S."/>
        </authorList>
    </citation>
    <scope>NUCLEOTIDE SEQUENCE [LARGE SCALE GENOMIC DNA]</scope>
    <source>
        <tissue evidence="2">Whole body</tissue>
    </source>
</reference>
<keyword evidence="1" id="KW-0802">TPR repeat</keyword>
<evidence type="ECO:0000313" key="2">
    <source>
        <dbReference type="EMBL" id="TGZ51518.1"/>
    </source>
</evidence>
<dbReference type="SMART" id="SM00028">
    <property type="entry name" value="TPR"/>
    <property type="match status" value="2"/>
</dbReference>
<dbReference type="GO" id="GO:0006383">
    <property type="term" value="P:transcription by RNA polymerase III"/>
    <property type="evidence" value="ECO:0007669"/>
    <property type="project" value="InterPro"/>
</dbReference>
<evidence type="ECO:0000256" key="1">
    <source>
        <dbReference type="PROSITE-ProRule" id="PRU00339"/>
    </source>
</evidence>
<proteinExistence type="predicted"/>
<dbReference type="InterPro" id="IPR011990">
    <property type="entry name" value="TPR-like_helical_dom_sf"/>
</dbReference>